<evidence type="ECO:0000259" key="3">
    <source>
        <dbReference type="Pfam" id="PF00685"/>
    </source>
</evidence>
<dbReference type="SUPFAM" id="SSF52540">
    <property type="entry name" value="P-loop containing nucleoside triphosphate hydrolases"/>
    <property type="match status" value="1"/>
</dbReference>
<comment type="caution">
    <text evidence="4">The sequence shown here is derived from an EMBL/GenBank/DDBJ whole genome shotgun (WGS) entry which is preliminary data.</text>
</comment>
<dbReference type="AlphaFoldDB" id="A0A560INJ9"/>
<evidence type="ECO:0000256" key="1">
    <source>
        <dbReference type="ARBA" id="ARBA00022679"/>
    </source>
</evidence>
<protein>
    <submittedName>
        <fullName evidence="4">Sulfotransferase domain-containing protein</fullName>
    </submittedName>
</protein>
<evidence type="ECO:0000256" key="2">
    <source>
        <dbReference type="ARBA" id="ARBA00023180"/>
    </source>
</evidence>
<reference evidence="4 5" key="1">
    <citation type="submission" date="2019-06" db="EMBL/GenBank/DDBJ databases">
        <title>Genomic Encyclopedia of Type Strains, Phase IV (KMG-V): Genome sequencing to study the core and pangenomes of soil and plant-associated prokaryotes.</title>
        <authorList>
            <person name="Whitman W."/>
        </authorList>
    </citation>
    <scope>NUCLEOTIDE SEQUENCE [LARGE SCALE GENOMIC DNA]</scope>
    <source>
        <strain evidence="4 5">BR 11140</strain>
    </source>
</reference>
<accession>A0A560INJ9</accession>
<proteinExistence type="predicted"/>
<dbReference type="Proteomes" id="UP000318050">
    <property type="component" value="Unassembled WGS sequence"/>
</dbReference>
<dbReference type="PANTHER" id="PTHR10605">
    <property type="entry name" value="HEPARAN SULFATE SULFOTRANSFERASE"/>
    <property type="match status" value="1"/>
</dbReference>
<dbReference type="PANTHER" id="PTHR10605:SF56">
    <property type="entry name" value="BIFUNCTIONAL HEPARAN SULFATE N-DEACETYLASE_N-SULFOTRANSFERASE"/>
    <property type="match status" value="1"/>
</dbReference>
<dbReference type="EMBL" id="VITT01000006">
    <property type="protein sequence ID" value="TWB60612.1"/>
    <property type="molecule type" value="Genomic_DNA"/>
</dbReference>
<keyword evidence="1" id="KW-0808">Transferase</keyword>
<organism evidence="4 5">
    <name type="scientific">Nitrospirillum amazonense</name>
    <dbReference type="NCBI Taxonomy" id="28077"/>
    <lineage>
        <taxon>Bacteria</taxon>
        <taxon>Pseudomonadati</taxon>
        <taxon>Pseudomonadota</taxon>
        <taxon>Alphaproteobacteria</taxon>
        <taxon>Rhodospirillales</taxon>
        <taxon>Azospirillaceae</taxon>
        <taxon>Nitrospirillum</taxon>
    </lineage>
</organism>
<dbReference type="InterPro" id="IPR027417">
    <property type="entry name" value="P-loop_NTPase"/>
</dbReference>
<keyword evidence="2" id="KW-0325">Glycoprotein</keyword>
<dbReference type="GO" id="GO:0008146">
    <property type="term" value="F:sulfotransferase activity"/>
    <property type="evidence" value="ECO:0007669"/>
    <property type="project" value="InterPro"/>
</dbReference>
<dbReference type="InterPro" id="IPR000863">
    <property type="entry name" value="Sulfotransferase_dom"/>
</dbReference>
<evidence type="ECO:0000313" key="5">
    <source>
        <dbReference type="Proteomes" id="UP000318050"/>
    </source>
</evidence>
<feature type="domain" description="Sulfotransferase" evidence="3">
    <location>
        <begin position="9"/>
        <end position="192"/>
    </location>
</feature>
<gene>
    <name evidence="4" type="ORF">FBZ92_106173</name>
</gene>
<dbReference type="Pfam" id="PF00685">
    <property type="entry name" value="Sulfotransfer_1"/>
    <property type="match status" value="1"/>
</dbReference>
<dbReference type="InterPro" id="IPR037359">
    <property type="entry name" value="NST/OST"/>
</dbReference>
<name>A0A560INJ9_9PROT</name>
<dbReference type="Gene3D" id="3.40.50.300">
    <property type="entry name" value="P-loop containing nucleotide triphosphate hydrolases"/>
    <property type="match status" value="1"/>
</dbReference>
<evidence type="ECO:0000313" key="4">
    <source>
        <dbReference type="EMBL" id="TWB60612.1"/>
    </source>
</evidence>
<sequence length="240" mass="27218">MIGPNFLGIGAQKSGTTWIYENLSRHPHVRFPAGKEIHFWDARRNLGVTWWLDTFGPRQPGLWSGEITPAYATIDTEAIHELYALCPDLRLFYVLRNPIERAWSAARMAVLRAEMTLEEASERWFLDHFRSAGSRRRGAYAEAILRWQSVFPAEQLMVALFDDLRSQPRAFLSRLCGHIGIDAGVYAAMPEEALRQVVFEGPSAPLPPPLRRALIDQYAGPVEALAHLLGMDLSHWLAER</sequence>